<dbReference type="Pfam" id="PF13577">
    <property type="entry name" value="SnoaL_4"/>
    <property type="match status" value="1"/>
</dbReference>
<accession>A0ABW2VVT6</accession>
<dbReference type="InterPro" id="IPR037401">
    <property type="entry name" value="SnoaL-like"/>
</dbReference>
<sequence>MTTSTGAPTTLTKAQRLHRIRAVHEIHNLIGRHAYFNAAGHYDDLIGAFARHTPGVTVELADWGVYEGLDGARAALVGPLLEMTRRNGEGMRAEYPELDIQDDRAGMLLESAFTTPVIQVAEDGGSARGVWMVMAAQAGFNPDAGRPEAGWAWVHYAVDFVHEEDGEDGAWRILRLRVVPRFRTAYGVSWVESSLREQAPPPLTTTSDRPPTATLNDYSVTRVSTYDPVPPEPYRTFDDLPPL</sequence>
<gene>
    <name evidence="3" type="ORF">ACFQZP_44790</name>
</gene>
<dbReference type="EMBL" id="JBHTEC010000008">
    <property type="protein sequence ID" value="MFD0288598.1"/>
    <property type="molecule type" value="Genomic_DNA"/>
</dbReference>
<dbReference type="Proteomes" id="UP001596957">
    <property type="component" value="Unassembled WGS sequence"/>
</dbReference>
<reference evidence="4" key="1">
    <citation type="journal article" date="2019" name="Int. J. Syst. Evol. Microbiol.">
        <title>The Global Catalogue of Microorganisms (GCM) 10K type strain sequencing project: providing services to taxonomists for standard genome sequencing and annotation.</title>
        <authorList>
            <consortium name="The Broad Institute Genomics Platform"/>
            <consortium name="The Broad Institute Genome Sequencing Center for Infectious Disease"/>
            <person name="Wu L."/>
            <person name="Ma J."/>
        </authorList>
    </citation>
    <scope>NUCLEOTIDE SEQUENCE [LARGE SCALE GENOMIC DNA]</scope>
    <source>
        <strain evidence="4">CGMCC 4.7198</strain>
    </source>
</reference>
<keyword evidence="4" id="KW-1185">Reference proteome</keyword>
<feature type="compositionally biased region" description="Polar residues" evidence="1">
    <location>
        <begin position="204"/>
        <end position="224"/>
    </location>
</feature>
<proteinExistence type="predicted"/>
<dbReference type="Gene3D" id="3.10.450.50">
    <property type="match status" value="1"/>
</dbReference>
<evidence type="ECO:0000313" key="4">
    <source>
        <dbReference type="Proteomes" id="UP001596957"/>
    </source>
</evidence>
<evidence type="ECO:0000259" key="2">
    <source>
        <dbReference type="Pfam" id="PF13577"/>
    </source>
</evidence>
<organism evidence="3 4">
    <name type="scientific">Streptomyces lutosisoli</name>
    <dbReference type="NCBI Taxonomy" id="2665721"/>
    <lineage>
        <taxon>Bacteria</taxon>
        <taxon>Bacillati</taxon>
        <taxon>Actinomycetota</taxon>
        <taxon>Actinomycetes</taxon>
        <taxon>Kitasatosporales</taxon>
        <taxon>Streptomycetaceae</taxon>
        <taxon>Streptomyces</taxon>
    </lineage>
</organism>
<dbReference type="SUPFAM" id="SSF54427">
    <property type="entry name" value="NTF2-like"/>
    <property type="match status" value="1"/>
</dbReference>
<dbReference type="RefSeq" id="WP_381253258.1">
    <property type="nucleotide sequence ID" value="NZ_JBHTBI010000009.1"/>
</dbReference>
<feature type="region of interest" description="Disordered" evidence="1">
    <location>
        <begin position="197"/>
        <end position="243"/>
    </location>
</feature>
<dbReference type="InterPro" id="IPR032710">
    <property type="entry name" value="NTF2-like_dom_sf"/>
</dbReference>
<feature type="domain" description="SnoaL-like" evidence="2">
    <location>
        <begin position="19"/>
        <end position="177"/>
    </location>
</feature>
<comment type="caution">
    <text evidence="3">The sequence shown here is derived from an EMBL/GenBank/DDBJ whole genome shotgun (WGS) entry which is preliminary data.</text>
</comment>
<evidence type="ECO:0000313" key="3">
    <source>
        <dbReference type="EMBL" id="MFD0288598.1"/>
    </source>
</evidence>
<protein>
    <submittedName>
        <fullName evidence="3">Nuclear transport factor 2 family protein</fullName>
    </submittedName>
</protein>
<evidence type="ECO:0000256" key="1">
    <source>
        <dbReference type="SAM" id="MobiDB-lite"/>
    </source>
</evidence>
<name>A0ABW2VVT6_9ACTN</name>